<name>A0ABP5NEK0_9ACTN</name>
<reference evidence="2" key="1">
    <citation type="journal article" date="2019" name="Int. J. Syst. Evol. Microbiol.">
        <title>The Global Catalogue of Microorganisms (GCM) 10K type strain sequencing project: providing services to taxonomists for standard genome sequencing and annotation.</title>
        <authorList>
            <consortium name="The Broad Institute Genomics Platform"/>
            <consortium name="The Broad Institute Genome Sequencing Center for Infectious Disease"/>
            <person name="Wu L."/>
            <person name="Ma J."/>
        </authorList>
    </citation>
    <scope>NUCLEOTIDE SEQUENCE [LARGE SCALE GENOMIC DNA]</scope>
    <source>
        <strain evidence="2">JCM 14924</strain>
    </source>
</reference>
<evidence type="ECO:0008006" key="3">
    <source>
        <dbReference type="Google" id="ProtNLM"/>
    </source>
</evidence>
<sequence>MSVLFGLVALVGLLCVRDLVLCVGAMQRLVEQAEQPAGADRDPASCLARGGRVHPFRTVTTEGIPLDREQLLDDTAVAFFLPGCTRCRERLPGFLEYARGLPGGRRQALAVVVGAEEAAAAYAARLAPVARVVVEERGGPVSRAFAVIRFPSVLRVARDTSGALVATADDPAPGHAGAPASRAA</sequence>
<gene>
    <name evidence="1" type="ORF">GCM10009787_38820</name>
</gene>
<evidence type="ECO:0000313" key="2">
    <source>
        <dbReference type="Proteomes" id="UP001501391"/>
    </source>
</evidence>
<proteinExistence type="predicted"/>
<keyword evidence="2" id="KW-1185">Reference proteome</keyword>
<dbReference type="EMBL" id="BAAAOQ010000012">
    <property type="protein sequence ID" value="GAA2197992.1"/>
    <property type="molecule type" value="Genomic_DNA"/>
</dbReference>
<comment type="caution">
    <text evidence="1">The sequence shown here is derived from an EMBL/GenBank/DDBJ whole genome shotgun (WGS) entry which is preliminary data.</text>
</comment>
<dbReference type="Proteomes" id="UP001501391">
    <property type="component" value="Unassembled WGS sequence"/>
</dbReference>
<dbReference type="SUPFAM" id="SSF52833">
    <property type="entry name" value="Thioredoxin-like"/>
    <property type="match status" value="1"/>
</dbReference>
<protein>
    <recommendedName>
        <fullName evidence="3">Thioredoxin domain-containing protein</fullName>
    </recommendedName>
</protein>
<dbReference type="RefSeq" id="WP_346163166.1">
    <property type="nucleotide sequence ID" value="NZ_BAAAOQ010000012.1"/>
</dbReference>
<dbReference type="InterPro" id="IPR036249">
    <property type="entry name" value="Thioredoxin-like_sf"/>
</dbReference>
<organism evidence="1 2">
    <name type="scientific">Streptomyces bangladeshensis</name>
    <dbReference type="NCBI Taxonomy" id="295352"/>
    <lineage>
        <taxon>Bacteria</taxon>
        <taxon>Bacillati</taxon>
        <taxon>Actinomycetota</taxon>
        <taxon>Actinomycetes</taxon>
        <taxon>Kitasatosporales</taxon>
        <taxon>Streptomycetaceae</taxon>
        <taxon>Streptomyces</taxon>
    </lineage>
</organism>
<accession>A0ABP5NEK0</accession>
<evidence type="ECO:0000313" key="1">
    <source>
        <dbReference type="EMBL" id="GAA2197992.1"/>
    </source>
</evidence>